<accession>A0A914DCK2</accession>
<sequence>MTLALTTKTPTYAFFNANETLFTTTMSSNQCPATEHWGCPGKMCDGKCCNDGVCYTTDDSSATITDCEWSMCFNQRKLPSPAWLFNID</sequence>
<protein>
    <submittedName>
        <fullName evidence="2">Uncharacterized protein</fullName>
    </submittedName>
</protein>
<evidence type="ECO:0000313" key="1">
    <source>
        <dbReference type="Proteomes" id="UP000887540"/>
    </source>
</evidence>
<dbReference type="WBParaSite" id="ACRNAN_scaffold21881.g17974.t1">
    <property type="protein sequence ID" value="ACRNAN_scaffold21881.g17974.t1"/>
    <property type="gene ID" value="ACRNAN_scaffold21881.g17974"/>
</dbReference>
<name>A0A914DCK2_9BILA</name>
<evidence type="ECO:0000313" key="2">
    <source>
        <dbReference type="WBParaSite" id="ACRNAN_scaffold21881.g17974.t1"/>
    </source>
</evidence>
<proteinExistence type="predicted"/>
<reference evidence="2" key="1">
    <citation type="submission" date="2022-11" db="UniProtKB">
        <authorList>
            <consortium name="WormBaseParasite"/>
        </authorList>
    </citation>
    <scope>IDENTIFICATION</scope>
</reference>
<dbReference type="Proteomes" id="UP000887540">
    <property type="component" value="Unplaced"/>
</dbReference>
<organism evidence="1 2">
    <name type="scientific">Acrobeloides nanus</name>
    <dbReference type="NCBI Taxonomy" id="290746"/>
    <lineage>
        <taxon>Eukaryota</taxon>
        <taxon>Metazoa</taxon>
        <taxon>Ecdysozoa</taxon>
        <taxon>Nematoda</taxon>
        <taxon>Chromadorea</taxon>
        <taxon>Rhabditida</taxon>
        <taxon>Tylenchina</taxon>
        <taxon>Cephalobomorpha</taxon>
        <taxon>Cephaloboidea</taxon>
        <taxon>Cephalobidae</taxon>
        <taxon>Acrobeloides</taxon>
    </lineage>
</organism>
<dbReference type="AlphaFoldDB" id="A0A914DCK2"/>
<keyword evidence="1" id="KW-1185">Reference proteome</keyword>